<dbReference type="AlphaFoldDB" id="A0A2G5TL85"/>
<name>A0A2G5TL85_9PELO</name>
<feature type="compositionally biased region" description="Polar residues" evidence="1">
    <location>
        <begin position="17"/>
        <end position="37"/>
    </location>
</feature>
<comment type="caution">
    <text evidence="2">The sequence shown here is derived from an EMBL/GenBank/DDBJ whole genome shotgun (WGS) entry which is preliminary data.</text>
</comment>
<protein>
    <submittedName>
        <fullName evidence="2">Uncharacterized protein</fullName>
    </submittedName>
</protein>
<gene>
    <name evidence="2" type="primary">Cnig_chr_V.g20103</name>
    <name evidence="2" type="ORF">B9Z55_020103</name>
</gene>
<feature type="compositionally biased region" description="Polar residues" evidence="1">
    <location>
        <begin position="124"/>
        <end position="135"/>
    </location>
</feature>
<sequence>MAQSPEAAFTSERSEGSETIDTSVTSSDASRTYQGNTDTRELQRFAWTVGSSTTEYDLKRLRGYPLFGSDKRKESNHFQQGTLMKKYRSRSVIGLKETSRRDKSRQNRVIPVSVSGAASRTKHSTWLDTGTTRDD</sequence>
<accession>A0A2G5TL85</accession>
<proteinExistence type="predicted"/>
<evidence type="ECO:0000256" key="1">
    <source>
        <dbReference type="SAM" id="MobiDB-lite"/>
    </source>
</evidence>
<reference evidence="3" key="1">
    <citation type="submission" date="2017-10" db="EMBL/GenBank/DDBJ databases">
        <title>Rapid genome shrinkage in a self-fertile nematode reveals novel sperm competition proteins.</title>
        <authorList>
            <person name="Yin D."/>
            <person name="Schwarz E.M."/>
            <person name="Thomas C.G."/>
            <person name="Felde R.L."/>
            <person name="Korf I.F."/>
            <person name="Cutter A.D."/>
            <person name="Schartner C.M."/>
            <person name="Ralston E.J."/>
            <person name="Meyer B.J."/>
            <person name="Haag E.S."/>
        </authorList>
    </citation>
    <scope>NUCLEOTIDE SEQUENCE [LARGE SCALE GENOMIC DNA]</scope>
    <source>
        <strain evidence="3">JU1422</strain>
    </source>
</reference>
<evidence type="ECO:0000313" key="2">
    <source>
        <dbReference type="EMBL" id="PIC28064.1"/>
    </source>
</evidence>
<organism evidence="2 3">
    <name type="scientific">Caenorhabditis nigoni</name>
    <dbReference type="NCBI Taxonomy" id="1611254"/>
    <lineage>
        <taxon>Eukaryota</taxon>
        <taxon>Metazoa</taxon>
        <taxon>Ecdysozoa</taxon>
        <taxon>Nematoda</taxon>
        <taxon>Chromadorea</taxon>
        <taxon>Rhabditida</taxon>
        <taxon>Rhabditina</taxon>
        <taxon>Rhabditomorpha</taxon>
        <taxon>Rhabditoidea</taxon>
        <taxon>Rhabditidae</taxon>
        <taxon>Peloderinae</taxon>
        <taxon>Caenorhabditis</taxon>
    </lineage>
</organism>
<dbReference type="EMBL" id="PDUG01000005">
    <property type="protein sequence ID" value="PIC28064.1"/>
    <property type="molecule type" value="Genomic_DNA"/>
</dbReference>
<dbReference type="Proteomes" id="UP000230233">
    <property type="component" value="Chromosome V"/>
</dbReference>
<evidence type="ECO:0000313" key="3">
    <source>
        <dbReference type="Proteomes" id="UP000230233"/>
    </source>
</evidence>
<feature type="region of interest" description="Disordered" evidence="1">
    <location>
        <begin position="94"/>
        <end position="135"/>
    </location>
</feature>
<feature type="region of interest" description="Disordered" evidence="1">
    <location>
        <begin position="1"/>
        <end position="42"/>
    </location>
</feature>
<keyword evidence="3" id="KW-1185">Reference proteome</keyword>